<dbReference type="PANTHER" id="PTHR28027">
    <property type="entry name" value="TRANSCRIPTIONAL REGULATOR MIT1"/>
    <property type="match status" value="1"/>
</dbReference>
<dbReference type="Proteomes" id="UP001304895">
    <property type="component" value="Unassembled WGS sequence"/>
</dbReference>
<evidence type="ECO:0000256" key="1">
    <source>
        <dbReference type="ARBA" id="ARBA00008359"/>
    </source>
</evidence>
<accession>A0AAN6UQX4</accession>
<name>A0AAN6UQX4_9PEZI</name>
<sequence>PLTPSAHGFCANAADLLFVVEGVLRGHFPLINRRVVRDERDQVIRSGNIFVCETSAGPIKRWTDGLDWSNSRVMDGGFVYRQLREGAVMPAKGEGRKAAEDAISGRSAAERDRLRPYIGSLFSTALFHDDGLIKKMISIATGGLVYHVVAYYNLDDVQFGRL</sequence>
<feature type="non-terminal residue" evidence="2">
    <location>
        <position position="1"/>
    </location>
</feature>
<dbReference type="InterPro" id="IPR018608">
    <property type="entry name" value="Gti1/Pac2"/>
</dbReference>
<evidence type="ECO:0000313" key="3">
    <source>
        <dbReference type="Proteomes" id="UP001304895"/>
    </source>
</evidence>
<dbReference type="PANTHER" id="PTHR28027:SF2">
    <property type="entry name" value="TRANSCRIPTIONAL REGULATOR MIT1"/>
    <property type="match status" value="1"/>
</dbReference>
<evidence type="ECO:0000313" key="2">
    <source>
        <dbReference type="EMBL" id="KAK4137314.1"/>
    </source>
</evidence>
<proteinExistence type="inferred from homology"/>
<reference evidence="2" key="1">
    <citation type="journal article" date="2023" name="Mol. Phylogenet. Evol.">
        <title>Genome-scale phylogeny and comparative genomics of the fungal order Sordariales.</title>
        <authorList>
            <person name="Hensen N."/>
            <person name="Bonometti L."/>
            <person name="Westerberg I."/>
            <person name="Brannstrom I.O."/>
            <person name="Guillou S."/>
            <person name="Cros-Aarteil S."/>
            <person name="Calhoun S."/>
            <person name="Haridas S."/>
            <person name="Kuo A."/>
            <person name="Mondo S."/>
            <person name="Pangilinan J."/>
            <person name="Riley R."/>
            <person name="LaButti K."/>
            <person name="Andreopoulos B."/>
            <person name="Lipzen A."/>
            <person name="Chen C."/>
            <person name="Yan M."/>
            <person name="Daum C."/>
            <person name="Ng V."/>
            <person name="Clum A."/>
            <person name="Steindorff A."/>
            <person name="Ohm R.A."/>
            <person name="Martin F."/>
            <person name="Silar P."/>
            <person name="Natvig D.O."/>
            <person name="Lalanne C."/>
            <person name="Gautier V."/>
            <person name="Ament-Velasquez S.L."/>
            <person name="Kruys A."/>
            <person name="Hutchinson M.I."/>
            <person name="Powell A.J."/>
            <person name="Barry K."/>
            <person name="Miller A.N."/>
            <person name="Grigoriev I.V."/>
            <person name="Debuchy R."/>
            <person name="Gladieux P."/>
            <person name="Hiltunen Thoren M."/>
            <person name="Johannesson H."/>
        </authorList>
    </citation>
    <scope>NUCLEOTIDE SEQUENCE</scope>
    <source>
        <strain evidence="2">CBS 123565</strain>
    </source>
</reference>
<dbReference type="EMBL" id="MU853402">
    <property type="protein sequence ID" value="KAK4137314.1"/>
    <property type="molecule type" value="Genomic_DNA"/>
</dbReference>
<dbReference type="Pfam" id="PF09729">
    <property type="entry name" value="Gti1_Pac2"/>
    <property type="match status" value="1"/>
</dbReference>
<keyword evidence="3" id="KW-1185">Reference proteome</keyword>
<dbReference type="AlphaFoldDB" id="A0AAN6UQX4"/>
<dbReference type="GO" id="GO:0003677">
    <property type="term" value="F:DNA binding"/>
    <property type="evidence" value="ECO:0007669"/>
    <property type="project" value="TreeGrafter"/>
</dbReference>
<reference evidence="2" key="2">
    <citation type="submission" date="2023-05" db="EMBL/GenBank/DDBJ databases">
        <authorList>
            <consortium name="Lawrence Berkeley National Laboratory"/>
            <person name="Steindorff A."/>
            <person name="Hensen N."/>
            <person name="Bonometti L."/>
            <person name="Westerberg I."/>
            <person name="Brannstrom I.O."/>
            <person name="Guillou S."/>
            <person name="Cros-Aarteil S."/>
            <person name="Calhoun S."/>
            <person name="Haridas S."/>
            <person name="Kuo A."/>
            <person name="Mondo S."/>
            <person name="Pangilinan J."/>
            <person name="Riley R."/>
            <person name="Labutti K."/>
            <person name="Andreopoulos B."/>
            <person name="Lipzen A."/>
            <person name="Chen C."/>
            <person name="Yanf M."/>
            <person name="Daum C."/>
            <person name="Ng V."/>
            <person name="Clum A."/>
            <person name="Ohm R."/>
            <person name="Martin F."/>
            <person name="Silar P."/>
            <person name="Natvig D."/>
            <person name="Lalanne C."/>
            <person name="Gautier V."/>
            <person name="Ament-Velasquez S.L."/>
            <person name="Kruys A."/>
            <person name="Hutchinson M.I."/>
            <person name="Powell A.J."/>
            <person name="Barry K."/>
            <person name="Miller A.N."/>
            <person name="Grigoriev I.V."/>
            <person name="Debuchy R."/>
            <person name="Gladieux P."/>
            <person name="Thoren M.H."/>
            <person name="Johannesson H."/>
        </authorList>
    </citation>
    <scope>NUCLEOTIDE SEQUENCE</scope>
    <source>
        <strain evidence="2">CBS 123565</strain>
    </source>
</reference>
<feature type="non-terminal residue" evidence="2">
    <location>
        <position position="162"/>
    </location>
</feature>
<organism evidence="2 3">
    <name type="scientific">Trichocladium antarcticum</name>
    <dbReference type="NCBI Taxonomy" id="1450529"/>
    <lineage>
        <taxon>Eukaryota</taxon>
        <taxon>Fungi</taxon>
        <taxon>Dikarya</taxon>
        <taxon>Ascomycota</taxon>
        <taxon>Pezizomycotina</taxon>
        <taxon>Sordariomycetes</taxon>
        <taxon>Sordariomycetidae</taxon>
        <taxon>Sordariales</taxon>
        <taxon>Chaetomiaceae</taxon>
        <taxon>Trichocladium</taxon>
    </lineage>
</organism>
<protein>
    <submittedName>
        <fullName evidence="2">Uncharacterized protein</fullName>
    </submittedName>
</protein>
<comment type="caution">
    <text evidence="2">The sequence shown here is derived from an EMBL/GenBank/DDBJ whole genome shotgun (WGS) entry which is preliminary data.</text>
</comment>
<gene>
    <name evidence="2" type="ORF">BT67DRAFT_340637</name>
</gene>
<comment type="similarity">
    <text evidence="1">Belongs to the MIT1/WOR1 family.</text>
</comment>